<dbReference type="EMBL" id="LFZO01000150">
    <property type="protein sequence ID" value="KXT12450.1"/>
    <property type="molecule type" value="Genomic_DNA"/>
</dbReference>
<dbReference type="AlphaFoldDB" id="A0A139ICL4"/>
<keyword evidence="2 6" id="KW-0812">Transmembrane</keyword>
<dbReference type="GO" id="GO:0016020">
    <property type="term" value="C:membrane"/>
    <property type="evidence" value="ECO:0007669"/>
    <property type="project" value="UniProtKB-SubCell"/>
</dbReference>
<evidence type="ECO:0000259" key="7">
    <source>
        <dbReference type="Pfam" id="PF20684"/>
    </source>
</evidence>
<dbReference type="OrthoDB" id="444631at2759"/>
<comment type="similarity">
    <text evidence="5">Belongs to the SAT4 family.</text>
</comment>
<feature type="transmembrane region" description="Helical" evidence="6">
    <location>
        <begin position="45"/>
        <end position="66"/>
    </location>
</feature>
<protein>
    <recommendedName>
        <fullName evidence="7">Rhodopsin domain-containing protein</fullName>
    </recommendedName>
</protein>
<dbReference type="Proteomes" id="UP000073492">
    <property type="component" value="Unassembled WGS sequence"/>
</dbReference>
<feature type="transmembrane region" description="Helical" evidence="6">
    <location>
        <begin position="130"/>
        <end position="153"/>
    </location>
</feature>
<keyword evidence="9" id="KW-1185">Reference proteome</keyword>
<accession>A0A139ICL4</accession>
<evidence type="ECO:0000256" key="1">
    <source>
        <dbReference type="ARBA" id="ARBA00004141"/>
    </source>
</evidence>
<dbReference type="Pfam" id="PF20684">
    <property type="entry name" value="Fung_rhodopsin"/>
    <property type="match status" value="1"/>
</dbReference>
<dbReference type="PANTHER" id="PTHR33048">
    <property type="entry name" value="PTH11-LIKE INTEGRAL MEMBRANE PROTEIN (AFU_ORTHOLOGUE AFUA_5G11245)"/>
    <property type="match status" value="1"/>
</dbReference>
<evidence type="ECO:0000256" key="6">
    <source>
        <dbReference type="SAM" id="Phobius"/>
    </source>
</evidence>
<feature type="transmembrane region" description="Helical" evidence="6">
    <location>
        <begin position="88"/>
        <end position="109"/>
    </location>
</feature>
<evidence type="ECO:0000256" key="2">
    <source>
        <dbReference type="ARBA" id="ARBA00022692"/>
    </source>
</evidence>
<sequence length="366" mass="40585">MAVGGYANPAAVVAVCTTMSTIAAMAVAMRIYARLAIAKSAGWDDCFITFGSANSWVLTGIAMWLVETGMGKHESELSYSEAEENRKALWSSIIIYNLGLTSTKLSILLQYQRIFPQRNFRITNWTVMGIVISYALWRFFSAIFACVPVQAYWDISIIHKTCLPRATVSFASAGLNIATDISITILPLPLLKKLELPKRQKRILMAVFCLGGVVCIISILRLYALYVLWNSKDVSYDNGMAAIWSNLECNVGIICSCLPTLRCLFPKIFRNRSLGSARRSREADRNSSWSAKLEYGHAQRITGGQPPMPELDLAVLGHAEHAELVGMHAKQDSMATTIVERYTHHERPASPSDSIRALVRKTDEAV</sequence>
<dbReference type="InterPro" id="IPR049326">
    <property type="entry name" value="Rhodopsin_dom_fungi"/>
</dbReference>
<gene>
    <name evidence="8" type="ORF">AC579_7374</name>
</gene>
<proteinExistence type="inferred from homology"/>
<feature type="domain" description="Rhodopsin" evidence="7">
    <location>
        <begin position="29"/>
        <end position="265"/>
    </location>
</feature>
<feature type="transmembrane region" description="Helical" evidence="6">
    <location>
        <begin position="12"/>
        <end position="33"/>
    </location>
</feature>
<feature type="transmembrane region" description="Helical" evidence="6">
    <location>
        <begin position="203"/>
        <end position="229"/>
    </location>
</feature>
<feature type="transmembrane region" description="Helical" evidence="6">
    <location>
        <begin position="173"/>
        <end position="191"/>
    </location>
</feature>
<evidence type="ECO:0000313" key="9">
    <source>
        <dbReference type="Proteomes" id="UP000073492"/>
    </source>
</evidence>
<organism evidence="8 9">
    <name type="scientific">Pseudocercospora musae</name>
    <dbReference type="NCBI Taxonomy" id="113226"/>
    <lineage>
        <taxon>Eukaryota</taxon>
        <taxon>Fungi</taxon>
        <taxon>Dikarya</taxon>
        <taxon>Ascomycota</taxon>
        <taxon>Pezizomycotina</taxon>
        <taxon>Dothideomycetes</taxon>
        <taxon>Dothideomycetidae</taxon>
        <taxon>Mycosphaerellales</taxon>
        <taxon>Mycosphaerellaceae</taxon>
        <taxon>Pseudocercospora</taxon>
    </lineage>
</organism>
<evidence type="ECO:0000256" key="4">
    <source>
        <dbReference type="ARBA" id="ARBA00023136"/>
    </source>
</evidence>
<feature type="transmembrane region" description="Helical" evidence="6">
    <location>
        <begin position="241"/>
        <end position="265"/>
    </location>
</feature>
<evidence type="ECO:0000256" key="5">
    <source>
        <dbReference type="ARBA" id="ARBA00038359"/>
    </source>
</evidence>
<comment type="subcellular location">
    <subcellularLocation>
        <location evidence="1">Membrane</location>
        <topology evidence="1">Multi-pass membrane protein</topology>
    </subcellularLocation>
</comment>
<comment type="caution">
    <text evidence="8">The sequence shown here is derived from an EMBL/GenBank/DDBJ whole genome shotgun (WGS) entry which is preliminary data.</text>
</comment>
<reference evidence="8 9" key="1">
    <citation type="submission" date="2015-07" db="EMBL/GenBank/DDBJ databases">
        <title>Comparative genomics of the Sigatoka disease complex on banana suggests a link between parallel evolutionary changes in Pseudocercospora fijiensis and Pseudocercospora eumusae and increased virulence on the banana host.</title>
        <authorList>
            <person name="Chang T.-C."/>
            <person name="Salvucci A."/>
            <person name="Crous P.W."/>
            <person name="Stergiopoulos I."/>
        </authorList>
    </citation>
    <scope>NUCLEOTIDE SEQUENCE [LARGE SCALE GENOMIC DNA]</scope>
    <source>
        <strain evidence="8 9">CBS 116634</strain>
    </source>
</reference>
<keyword evidence="4 6" id="KW-0472">Membrane</keyword>
<keyword evidence="3 6" id="KW-1133">Transmembrane helix</keyword>
<evidence type="ECO:0000313" key="8">
    <source>
        <dbReference type="EMBL" id="KXT12450.1"/>
    </source>
</evidence>
<evidence type="ECO:0000256" key="3">
    <source>
        <dbReference type="ARBA" id="ARBA00022989"/>
    </source>
</evidence>
<dbReference type="PANTHER" id="PTHR33048:SF47">
    <property type="entry name" value="INTEGRAL MEMBRANE PROTEIN-RELATED"/>
    <property type="match status" value="1"/>
</dbReference>
<name>A0A139ICL4_9PEZI</name>
<dbReference type="InterPro" id="IPR052337">
    <property type="entry name" value="SAT4-like"/>
</dbReference>